<comment type="cofactor">
    <cofactor evidence="1">
        <name>Mg(2+)</name>
        <dbReference type="ChEBI" id="CHEBI:18420"/>
    </cofactor>
</comment>
<dbReference type="EnsemblBacteria" id="ABL77431">
    <property type="protein sequence ID" value="ABL77431"/>
    <property type="gene ID" value="Tpen_0021"/>
</dbReference>
<keyword evidence="6" id="KW-1185">Reference proteome</keyword>
<dbReference type="KEGG" id="tpe:Tpen_0021"/>
<organism evidence="5 6">
    <name type="scientific">Thermofilum pendens (strain DSM 2475 / Hrk 5)</name>
    <dbReference type="NCBI Taxonomy" id="368408"/>
    <lineage>
        <taxon>Archaea</taxon>
        <taxon>Thermoproteota</taxon>
        <taxon>Thermoprotei</taxon>
        <taxon>Thermofilales</taxon>
        <taxon>Thermofilaceae</taxon>
        <taxon>Thermofilum</taxon>
    </lineage>
</organism>
<protein>
    <submittedName>
        <fullName evidence="5">HAD-superfamily hydrolase, subfamily IA, variant 1</fullName>
    </submittedName>
</protein>
<dbReference type="RefSeq" id="WP_011751696.1">
    <property type="nucleotide sequence ID" value="NC_008698.1"/>
</dbReference>
<dbReference type="HOGENOM" id="CLU_045011_8_3_2"/>
<dbReference type="AlphaFoldDB" id="A1RW51"/>
<dbReference type="GO" id="GO:0050124">
    <property type="term" value="F:N-acylneuraminate-9-phosphatase activity"/>
    <property type="evidence" value="ECO:0007669"/>
    <property type="project" value="TreeGrafter"/>
</dbReference>
<evidence type="ECO:0000256" key="1">
    <source>
        <dbReference type="ARBA" id="ARBA00001946"/>
    </source>
</evidence>
<dbReference type="InterPro" id="IPR006439">
    <property type="entry name" value="HAD-SF_hydro_IA"/>
</dbReference>
<gene>
    <name evidence="5" type="ordered locus">Tpen_0021</name>
</gene>
<evidence type="ECO:0000313" key="5">
    <source>
        <dbReference type="EMBL" id="ABL77431.1"/>
    </source>
</evidence>
<dbReference type="SFLD" id="SFLDG01129">
    <property type="entry name" value="C1.5:_HAD__Beta-PGM__Phosphata"/>
    <property type="match status" value="1"/>
</dbReference>
<dbReference type="OrthoDB" id="31229at2157"/>
<keyword evidence="3 5" id="KW-0378">Hydrolase</keyword>
<accession>A1RW51</accession>
<dbReference type="Pfam" id="PF00702">
    <property type="entry name" value="Hydrolase"/>
    <property type="match status" value="1"/>
</dbReference>
<proteinExistence type="inferred from homology"/>
<evidence type="ECO:0000256" key="2">
    <source>
        <dbReference type="ARBA" id="ARBA00007958"/>
    </source>
</evidence>
<dbReference type="eggNOG" id="arCOG02291">
    <property type="taxonomic scope" value="Archaea"/>
</dbReference>
<dbReference type="PANTHER" id="PTHR46470">
    <property type="entry name" value="N-ACYLNEURAMINATE-9-PHOSPHATASE"/>
    <property type="match status" value="1"/>
</dbReference>
<comment type="similarity">
    <text evidence="2">Belongs to the HAD-like hydrolase superfamily.</text>
</comment>
<dbReference type="STRING" id="368408.Tpen_0021"/>
<dbReference type="NCBIfam" id="TIGR01549">
    <property type="entry name" value="HAD-SF-IA-v1"/>
    <property type="match status" value="1"/>
</dbReference>
<evidence type="ECO:0000256" key="3">
    <source>
        <dbReference type="ARBA" id="ARBA00022801"/>
    </source>
</evidence>
<dbReference type="GeneID" id="4600487"/>
<keyword evidence="4" id="KW-0460">Magnesium</keyword>
<dbReference type="GO" id="GO:0046380">
    <property type="term" value="P:N-acetylneuraminate biosynthetic process"/>
    <property type="evidence" value="ECO:0007669"/>
    <property type="project" value="TreeGrafter"/>
</dbReference>
<evidence type="ECO:0000313" key="6">
    <source>
        <dbReference type="Proteomes" id="UP000000641"/>
    </source>
</evidence>
<sequence>MTRAVFFDMGGVLVFDRGFAHHLARNVSLALREAGLEYSEEEVLRAWKESSVHGDELETWDLVRSMVLLRKLGVTPKPLLAEKVYKAVLESYVQGFSLDEEAEHALSLSRSLGFTVGLITNVGSYEIVRRRLEEAGLLKYVDVIVASQAVAWKKPSPRIFELACYLAGVEPGNAVHVGDDPRIDVEGAKKAGLRAVQVLKAGPPRSPYADAWVNSVGEVPGILEDWVSKGLFR</sequence>
<dbReference type="Proteomes" id="UP000000641">
    <property type="component" value="Chromosome"/>
</dbReference>
<dbReference type="PANTHER" id="PTHR46470:SF3">
    <property type="entry name" value="N-ACYLNEURAMINATE-9-PHOSPHATASE"/>
    <property type="match status" value="1"/>
</dbReference>
<dbReference type="Gene3D" id="1.20.120.710">
    <property type="entry name" value="Haloacid dehalogenase hydrolase-like domain"/>
    <property type="match status" value="1"/>
</dbReference>
<reference evidence="6" key="1">
    <citation type="journal article" date="2008" name="J. Bacteriol.">
        <title>Genome sequence of Thermofilum pendens reveals an exceptional loss of biosynthetic pathways without genome reduction.</title>
        <authorList>
            <person name="Anderson I."/>
            <person name="Rodriguez J."/>
            <person name="Susanti D."/>
            <person name="Porat I."/>
            <person name="Reich C."/>
            <person name="Ulrich L.E."/>
            <person name="Elkins J.G."/>
            <person name="Mavromatis K."/>
            <person name="Lykidis A."/>
            <person name="Kim E."/>
            <person name="Thompson L.S."/>
            <person name="Nolan M."/>
            <person name="Land M."/>
            <person name="Copeland A."/>
            <person name="Lapidus A."/>
            <person name="Lucas S."/>
            <person name="Detter C."/>
            <person name="Zhulin I.B."/>
            <person name="Olsen G.J."/>
            <person name="Whitman W."/>
            <person name="Mukhopadhyay B."/>
            <person name="Bristow J."/>
            <person name="Kyrpides N."/>
        </authorList>
    </citation>
    <scope>NUCLEOTIDE SEQUENCE [LARGE SCALE GENOMIC DNA]</scope>
    <source>
        <strain evidence="6">DSM 2475 / Hrk 5</strain>
    </source>
</reference>
<name>A1RW51_THEPD</name>
<dbReference type="PRINTS" id="PR00413">
    <property type="entry name" value="HADHALOGNASE"/>
</dbReference>
<dbReference type="InterPro" id="IPR023214">
    <property type="entry name" value="HAD_sf"/>
</dbReference>
<dbReference type="InterPro" id="IPR051400">
    <property type="entry name" value="HAD-like_hydrolase"/>
</dbReference>
<dbReference type="InterPro" id="IPR036412">
    <property type="entry name" value="HAD-like_sf"/>
</dbReference>
<dbReference type="SUPFAM" id="SSF56784">
    <property type="entry name" value="HAD-like"/>
    <property type="match status" value="1"/>
</dbReference>
<evidence type="ECO:0000256" key="4">
    <source>
        <dbReference type="ARBA" id="ARBA00022842"/>
    </source>
</evidence>
<dbReference type="EMBL" id="CP000505">
    <property type="protein sequence ID" value="ABL77431.1"/>
    <property type="molecule type" value="Genomic_DNA"/>
</dbReference>
<dbReference type="SFLD" id="SFLDS00003">
    <property type="entry name" value="Haloacid_Dehalogenase"/>
    <property type="match status" value="1"/>
</dbReference>
<dbReference type="Gene3D" id="3.40.50.1000">
    <property type="entry name" value="HAD superfamily/HAD-like"/>
    <property type="match status" value="1"/>
</dbReference>